<accession>A0A1N6NJ94</accession>
<name>A0A1N6NJ94_AQUAC</name>
<evidence type="ECO:0000313" key="1">
    <source>
        <dbReference type="EMBL" id="SIP92097.1"/>
    </source>
</evidence>
<dbReference type="RefSeq" id="WP_076423647.1">
    <property type="nucleotide sequence ID" value="NZ_FTMP01000001.1"/>
</dbReference>
<evidence type="ECO:0000313" key="2">
    <source>
        <dbReference type="Proteomes" id="UP000185841"/>
    </source>
</evidence>
<dbReference type="Proteomes" id="UP000185841">
    <property type="component" value="Unassembled WGS sequence"/>
</dbReference>
<organism evidence="1 2">
    <name type="scientific">Aquipseudomonas alcaligenes</name>
    <name type="common">Pseudomonas alcaligenes</name>
    <dbReference type="NCBI Taxonomy" id="43263"/>
    <lineage>
        <taxon>Bacteria</taxon>
        <taxon>Pseudomonadati</taxon>
        <taxon>Pseudomonadota</taxon>
        <taxon>Gammaproteobacteria</taxon>
        <taxon>Pseudomonadales</taxon>
        <taxon>Pseudomonadaceae</taxon>
        <taxon>Aquipseudomonas</taxon>
    </lineage>
</organism>
<sequence length="283" mass="31067">MRLLASLLFCLLLSGCNEDQLILRFNVSVAGESGPGINATLERALRAALVSQQIDAQRIGVRRLDGDGLAVGFSGAPLSAAERQRLQDYLGAILAARAAWNERVRLELQMERLDAEYMALMPPGEVRERMLDQLALVQPSYEVGLAFDGLPGLGDEGRLCQVEAGLDAALPRLRFFFENSSSPKKLEALVQQALPTLIIRDTLVVPHVWHFADPDLQRLVTSKQVQVHLPELGGDRLGFAIPAQETDALASCAEAMAALGRPFSLFYGAGMDRLVDVEYRWRD</sequence>
<reference evidence="1 2" key="1">
    <citation type="submission" date="2017-01" db="EMBL/GenBank/DDBJ databases">
        <authorList>
            <person name="Mah S.A."/>
            <person name="Swanson W.J."/>
            <person name="Moy G.W."/>
            <person name="Vacquier V.D."/>
        </authorList>
    </citation>
    <scope>NUCLEOTIDE SEQUENCE [LARGE SCALE GENOMIC DNA]</scope>
    <source>
        <strain evidence="1 2">RU36E</strain>
    </source>
</reference>
<dbReference type="EMBL" id="FTMP01000001">
    <property type="protein sequence ID" value="SIP92097.1"/>
    <property type="molecule type" value="Genomic_DNA"/>
</dbReference>
<dbReference type="AlphaFoldDB" id="A0A1N6NJ94"/>
<evidence type="ECO:0008006" key="3">
    <source>
        <dbReference type="Google" id="ProtNLM"/>
    </source>
</evidence>
<protein>
    <recommendedName>
        <fullName evidence="3">Lipoprotein</fullName>
    </recommendedName>
</protein>
<gene>
    <name evidence="1" type="ORF">SAMN05878282_101341</name>
</gene>
<dbReference type="PROSITE" id="PS51257">
    <property type="entry name" value="PROKAR_LIPOPROTEIN"/>
    <property type="match status" value="1"/>
</dbReference>
<proteinExistence type="predicted"/>